<dbReference type="InterPro" id="IPR024747">
    <property type="entry name" value="Pyridox_Oxase-rel"/>
</dbReference>
<dbReference type="Pfam" id="PF12900">
    <property type="entry name" value="Pyridox_ox_2"/>
    <property type="match status" value="1"/>
</dbReference>
<reference evidence="1" key="1">
    <citation type="journal article" date="2014" name="Front. Microbiol.">
        <title>High frequency of phylogenetically diverse reductive dehalogenase-homologous genes in deep subseafloor sedimentary metagenomes.</title>
        <authorList>
            <person name="Kawai M."/>
            <person name="Futagami T."/>
            <person name="Toyoda A."/>
            <person name="Takaki Y."/>
            <person name="Nishi S."/>
            <person name="Hori S."/>
            <person name="Arai W."/>
            <person name="Tsubouchi T."/>
            <person name="Morono Y."/>
            <person name="Uchiyama I."/>
            <person name="Ito T."/>
            <person name="Fujiyama A."/>
            <person name="Inagaki F."/>
            <person name="Takami H."/>
        </authorList>
    </citation>
    <scope>NUCLEOTIDE SEQUENCE</scope>
    <source>
        <strain evidence="1">Expedition CK06-06</strain>
    </source>
</reference>
<comment type="caution">
    <text evidence="1">The sequence shown here is derived from an EMBL/GenBank/DDBJ whole genome shotgun (WGS) entry which is preliminary data.</text>
</comment>
<dbReference type="AlphaFoldDB" id="X0UUY8"/>
<accession>X0UUY8</accession>
<organism evidence="1">
    <name type="scientific">marine sediment metagenome</name>
    <dbReference type="NCBI Taxonomy" id="412755"/>
    <lineage>
        <taxon>unclassified sequences</taxon>
        <taxon>metagenomes</taxon>
        <taxon>ecological metagenomes</taxon>
    </lineage>
</organism>
<dbReference type="PANTHER" id="PTHR34071">
    <property type="entry name" value="5-NITROIMIDAZOLE ANTIBIOTICS RESISTANCE PROTEIN, NIMA-FAMILY-RELATED PROTEIN-RELATED"/>
    <property type="match status" value="1"/>
</dbReference>
<evidence type="ECO:0008006" key="2">
    <source>
        <dbReference type="Google" id="ProtNLM"/>
    </source>
</evidence>
<dbReference type="InterPro" id="IPR012349">
    <property type="entry name" value="Split_barrel_FMN-bd"/>
</dbReference>
<evidence type="ECO:0000313" key="1">
    <source>
        <dbReference type="EMBL" id="GAG09679.1"/>
    </source>
</evidence>
<gene>
    <name evidence="1" type="ORF">S01H1_40897</name>
</gene>
<dbReference type="Gene3D" id="2.30.110.10">
    <property type="entry name" value="Electron Transport, Fmn-binding Protein, Chain A"/>
    <property type="match status" value="1"/>
</dbReference>
<dbReference type="PANTHER" id="PTHR34071:SF2">
    <property type="entry name" value="FLAVIN-NUCLEOTIDE-BINDING PROTEIN"/>
    <property type="match status" value="1"/>
</dbReference>
<name>X0UUY8_9ZZZZ</name>
<dbReference type="EMBL" id="BARS01025915">
    <property type="protein sequence ID" value="GAG09679.1"/>
    <property type="molecule type" value="Genomic_DNA"/>
</dbReference>
<proteinExistence type="predicted"/>
<protein>
    <recommendedName>
        <fullName evidence="2">Pyridoxamine 5'-phosphate oxidase putative domain-containing protein</fullName>
    </recommendedName>
</protein>
<dbReference type="SUPFAM" id="SSF50475">
    <property type="entry name" value="FMN-binding split barrel"/>
    <property type="match status" value="1"/>
</dbReference>
<sequence length="146" mass="16628">MSETRHGVANLMTHDEMERLLEKCSCGRLGLNFQNEPYVVPVTYKYDQGRIFFHSAKQGKKVDFIKRNSRVCFEVDELQGDLGWATVICYGTATLREDIEAKKEFFEVVRGQKPSDEQLGKMAAYIGIVQIEDMTGRYRIGANPPA</sequence>